<evidence type="ECO:0000256" key="1">
    <source>
        <dbReference type="SAM" id="MobiDB-lite"/>
    </source>
</evidence>
<dbReference type="OrthoDB" id="8091820at2"/>
<keyword evidence="3" id="KW-1185">Reference proteome</keyword>
<evidence type="ECO:0000313" key="2">
    <source>
        <dbReference type="EMBL" id="OWR00876.1"/>
    </source>
</evidence>
<comment type="caution">
    <text evidence="2">The sequence shown here is derived from an EMBL/GenBank/DDBJ whole genome shotgun (WGS) entry which is preliminary data.</text>
</comment>
<proteinExistence type="predicted"/>
<dbReference type="AlphaFoldDB" id="A0A246K4G3"/>
<organism evidence="2 3">
    <name type="scientific">Sphingopyxis witflariensis</name>
    <dbReference type="NCBI Taxonomy" id="173675"/>
    <lineage>
        <taxon>Bacteria</taxon>
        <taxon>Pseudomonadati</taxon>
        <taxon>Pseudomonadota</taxon>
        <taxon>Alphaproteobacteria</taxon>
        <taxon>Sphingomonadales</taxon>
        <taxon>Sphingomonadaceae</taxon>
        <taxon>Sphingopyxis</taxon>
    </lineage>
</organism>
<sequence>MPVKRRLDKRRPDDAKAYPVWAAIFDCGRDFFDELPEIGVACDKYGKPDRDAAQAAWERFGARWLAEHPHDEPQWAEREFGRPWDAAN</sequence>
<gene>
    <name evidence="2" type="ORF">CDQ91_00030</name>
</gene>
<dbReference type="EMBL" id="NISJ01000001">
    <property type="protein sequence ID" value="OWR00876.1"/>
    <property type="molecule type" value="Genomic_DNA"/>
</dbReference>
<dbReference type="RefSeq" id="WP_088470681.1">
    <property type="nucleotide sequence ID" value="NZ_NISJ01000001.1"/>
</dbReference>
<reference evidence="2 3" key="1">
    <citation type="journal article" date="2002" name="Int. J. Syst. Evol. Microbiol.">
        <title>Sphingopyxis witflariensis sp. nov., isolated from activated sludge.</title>
        <authorList>
            <person name="Kampfer P."/>
            <person name="Witzenberger R."/>
            <person name="Denner E.B."/>
            <person name="Busse H.J."/>
            <person name="Neef A."/>
        </authorList>
    </citation>
    <scope>NUCLEOTIDE SEQUENCE [LARGE SCALE GENOMIC DNA]</scope>
    <source>
        <strain evidence="2 3">DSM 14551</strain>
    </source>
</reference>
<dbReference type="Proteomes" id="UP000197097">
    <property type="component" value="Unassembled WGS sequence"/>
</dbReference>
<accession>A0A246K4G3</accession>
<protein>
    <submittedName>
        <fullName evidence="2">Uncharacterized protein</fullName>
    </submittedName>
</protein>
<feature type="region of interest" description="Disordered" evidence="1">
    <location>
        <begin position="68"/>
        <end position="88"/>
    </location>
</feature>
<name>A0A246K4G3_9SPHN</name>
<evidence type="ECO:0000313" key="3">
    <source>
        <dbReference type="Proteomes" id="UP000197097"/>
    </source>
</evidence>
<feature type="compositionally biased region" description="Basic and acidic residues" evidence="1">
    <location>
        <begin position="68"/>
        <end position="82"/>
    </location>
</feature>